<dbReference type="InterPro" id="IPR012417">
    <property type="entry name" value="CaM-bd_dom_pln"/>
</dbReference>
<feature type="region of interest" description="Disordered" evidence="5">
    <location>
        <begin position="732"/>
        <end position="820"/>
    </location>
</feature>
<reference evidence="8 9" key="1">
    <citation type="submission" date="2020-04" db="EMBL/GenBank/DDBJ databases">
        <title>Plant Genome Project.</title>
        <authorList>
            <person name="Zhang R.-G."/>
        </authorList>
    </citation>
    <scope>NUCLEOTIDE SEQUENCE [LARGE SCALE GENOMIC DNA]</scope>
    <source>
        <strain evidence="8">YNK0</strain>
        <tissue evidence="8">Leaf</tissue>
    </source>
</reference>
<sequence length="939" mass="103708">MWSFASNAFARSLGLKNEYPKPSQACSDDEVSSISNREEGLECPICWESFNIVENVPYVLWCGHTLCKNCVLGLQWAVVKFSNLPFQLPLFISCPWCHLLSFRLVYNGNVRFPRKNFFLLWMVESMNGDRVKSHSAFCGDHQPVWSTNSNLALGGQINRSNFRRAPPSHHPEESGSNREHDGLATNYLNVESLHSSLRKSLIFFLHFTAKFPLVIILILIVLYAIPAGAAVLALYILITVLFALPSFLLLYFAYPTLDWLVRAISVSLPKSSILQNSLSLREPNSTSLGGSLKGFCLQLKPRSKGRDLISLVVASASTNSSSSNGGRGLGPGPSLRTLLQTTIQTTELSDSQAGLIPVRSPLLRSGSSHHLAQVLKSTRLWVSLSIHSSPCQFFGIFRAKTLKDKDLSTPRADKIEPKVLSSPEVGIGPYVEVAFYHKHLRTLLITDAGCGFLISFRYSPCSVIPTIMDEERIELLVTPQRTKPDGGNLRRHSTGKKSTSNSGENILPHYLRASTGSCHDFCKYGRKHAFEAKTKHPMLKKNTATRAECQDPVKDATLARREKKLVVKLKPSSGSKTQLPDKSKIVKREISSPAKKVYVSATHSLLVAKETAVSAKHATALKPNAVAANQSSSPLNLSGGLSGRRSSDVKIGKNMGTSKIGGQKILLLPTASLSPKPSVNRVASFNTGKNPKIVPSLNNQNGIKNAEPKQPNDNKVREKTLYVVESKSENKSLGLAQNGTCSSSSSHTSSCPSISPSMSSQEEEEREESEFTLSEAIDYVSQHDETENENQIETLEGDYKRKPIRGATIHPEDKDYPPRKLNFRRGKVIDLKSEINGPRRLRFKQGRVLGDNQNDKGDSRRRSFRRRREVVDSDSNGTSEKVVLRHQDVQGKRDAQGLFNNVIEETASKLVETRKSKVKALVGAFETVISLQESKPSTN</sequence>
<evidence type="ECO:0000256" key="1">
    <source>
        <dbReference type="ARBA" id="ARBA00022723"/>
    </source>
</evidence>
<dbReference type="Gene3D" id="3.30.40.10">
    <property type="entry name" value="Zinc/RING finger domain, C3HC4 (zinc finger)"/>
    <property type="match status" value="1"/>
</dbReference>
<comment type="caution">
    <text evidence="8">The sequence shown here is derived from an EMBL/GenBank/DDBJ whole genome shotgun (WGS) entry which is preliminary data.</text>
</comment>
<name>A0A835DDM3_TETSI</name>
<dbReference type="PROSITE" id="PS00518">
    <property type="entry name" value="ZF_RING_1"/>
    <property type="match status" value="1"/>
</dbReference>
<dbReference type="Pfam" id="PF14234">
    <property type="entry name" value="DUF4336"/>
    <property type="match status" value="1"/>
</dbReference>
<keyword evidence="3" id="KW-0862">Zinc</keyword>
<dbReference type="Proteomes" id="UP000655225">
    <property type="component" value="Unassembled WGS sequence"/>
</dbReference>
<evidence type="ECO:0000313" key="9">
    <source>
        <dbReference type="Proteomes" id="UP000655225"/>
    </source>
</evidence>
<gene>
    <name evidence="8" type="ORF">HHK36_015420</name>
</gene>
<dbReference type="AlphaFoldDB" id="A0A835DDM3"/>
<feature type="transmembrane region" description="Helical" evidence="6">
    <location>
        <begin position="201"/>
        <end position="225"/>
    </location>
</feature>
<evidence type="ECO:0000256" key="3">
    <source>
        <dbReference type="ARBA" id="ARBA00022833"/>
    </source>
</evidence>
<dbReference type="InterPro" id="IPR001841">
    <property type="entry name" value="Znf_RING"/>
</dbReference>
<dbReference type="GO" id="GO:0008270">
    <property type="term" value="F:zinc ion binding"/>
    <property type="evidence" value="ECO:0007669"/>
    <property type="project" value="UniProtKB-KW"/>
</dbReference>
<dbReference type="GO" id="GO:0005516">
    <property type="term" value="F:calmodulin binding"/>
    <property type="evidence" value="ECO:0007669"/>
    <property type="project" value="InterPro"/>
</dbReference>
<keyword evidence="2 4" id="KW-0863">Zinc-finger</keyword>
<dbReference type="InterPro" id="IPR025638">
    <property type="entry name" value="DUF4336"/>
</dbReference>
<keyword evidence="9" id="KW-1185">Reference proteome</keyword>
<keyword evidence="1" id="KW-0479">Metal-binding</keyword>
<dbReference type="InterPro" id="IPR027370">
    <property type="entry name" value="Znf-RING_euk"/>
</dbReference>
<dbReference type="PANTHER" id="PTHR46616">
    <property type="entry name" value="UBIQUITIN-PROTEIN LIGASE"/>
    <property type="match status" value="1"/>
</dbReference>
<feature type="domain" description="RING-type" evidence="7">
    <location>
        <begin position="43"/>
        <end position="98"/>
    </location>
</feature>
<dbReference type="EMBL" id="JABCRI010000010">
    <property type="protein sequence ID" value="KAF8399553.1"/>
    <property type="molecule type" value="Genomic_DNA"/>
</dbReference>
<evidence type="ECO:0000256" key="4">
    <source>
        <dbReference type="PROSITE-ProRule" id="PRU00175"/>
    </source>
</evidence>
<evidence type="ECO:0000256" key="5">
    <source>
        <dbReference type="SAM" id="MobiDB-lite"/>
    </source>
</evidence>
<evidence type="ECO:0000313" key="8">
    <source>
        <dbReference type="EMBL" id="KAF8399553.1"/>
    </source>
</evidence>
<dbReference type="InterPro" id="IPR013083">
    <property type="entry name" value="Znf_RING/FYVE/PHD"/>
</dbReference>
<keyword evidence="6" id="KW-0472">Membrane</keyword>
<keyword evidence="6" id="KW-1133">Transmembrane helix</keyword>
<feature type="transmembrane region" description="Helical" evidence="6">
    <location>
        <begin position="231"/>
        <end position="254"/>
    </location>
</feature>
<keyword evidence="6" id="KW-0812">Transmembrane</keyword>
<protein>
    <recommendedName>
        <fullName evidence="7">RING-type domain-containing protein</fullName>
    </recommendedName>
</protein>
<dbReference type="PROSITE" id="PS50089">
    <property type="entry name" value="ZF_RING_2"/>
    <property type="match status" value="1"/>
</dbReference>
<feature type="region of interest" description="Disordered" evidence="5">
    <location>
        <begin position="480"/>
        <end position="505"/>
    </location>
</feature>
<accession>A0A835DDM3</accession>
<evidence type="ECO:0000259" key="7">
    <source>
        <dbReference type="PROSITE" id="PS50089"/>
    </source>
</evidence>
<feature type="region of interest" description="Disordered" evidence="5">
    <location>
        <begin position="627"/>
        <end position="655"/>
    </location>
</feature>
<evidence type="ECO:0000256" key="2">
    <source>
        <dbReference type="ARBA" id="ARBA00022771"/>
    </source>
</evidence>
<dbReference type="SUPFAM" id="SSF57850">
    <property type="entry name" value="RING/U-box"/>
    <property type="match status" value="1"/>
</dbReference>
<proteinExistence type="predicted"/>
<feature type="compositionally biased region" description="Low complexity" evidence="5">
    <location>
        <begin position="742"/>
        <end position="760"/>
    </location>
</feature>
<feature type="region of interest" description="Disordered" evidence="5">
    <location>
        <begin position="841"/>
        <end position="880"/>
    </location>
</feature>
<dbReference type="InterPro" id="IPR017907">
    <property type="entry name" value="Znf_RING_CS"/>
</dbReference>
<dbReference type="Pfam" id="PF07839">
    <property type="entry name" value="CaM_binding"/>
    <property type="match status" value="1"/>
</dbReference>
<organism evidence="8 9">
    <name type="scientific">Tetracentron sinense</name>
    <name type="common">Spur-leaf</name>
    <dbReference type="NCBI Taxonomy" id="13715"/>
    <lineage>
        <taxon>Eukaryota</taxon>
        <taxon>Viridiplantae</taxon>
        <taxon>Streptophyta</taxon>
        <taxon>Embryophyta</taxon>
        <taxon>Tracheophyta</taxon>
        <taxon>Spermatophyta</taxon>
        <taxon>Magnoliopsida</taxon>
        <taxon>Trochodendrales</taxon>
        <taxon>Trochodendraceae</taxon>
        <taxon>Tetracentron</taxon>
    </lineage>
</organism>
<feature type="region of interest" description="Disordered" evidence="5">
    <location>
        <begin position="685"/>
        <end position="716"/>
    </location>
</feature>
<evidence type="ECO:0000256" key="6">
    <source>
        <dbReference type="SAM" id="Phobius"/>
    </source>
</evidence>
<dbReference type="SMART" id="SM01054">
    <property type="entry name" value="CaM_binding"/>
    <property type="match status" value="1"/>
</dbReference>
<dbReference type="Pfam" id="PF13445">
    <property type="entry name" value="zf-RING_UBOX"/>
    <property type="match status" value="1"/>
</dbReference>
<dbReference type="OrthoDB" id="421671at2759"/>
<feature type="compositionally biased region" description="Acidic residues" evidence="5">
    <location>
        <begin position="761"/>
        <end position="770"/>
    </location>
</feature>
<dbReference type="PANTHER" id="PTHR46616:SF2">
    <property type="entry name" value="OS03G0211100 PROTEIN"/>
    <property type="match status" value="1"/>
</dbReference>
<feature type="compositionally biased region" description="Basic and acidic residues" evidence="5">
    <location>
        <begin position="706"/>
        <end position="716"/>
    </location>
</feature>